<evidence type="ECO:0000256" key="8">
    <source>
        <dbReference type="ARBA" id="ARBA00022989"/>
    </source>
</evidence>
<dbReference type="InterPro" id="IPR052168">
    <property type="entry name" value="Cytochrome_b561_oxidase"/>
</dbReference>
<sequence>MPGDAETTGTKFTAVARGLHWIMAAAVIAMLFIGVFMVGSISEFHLLVTIHEPLGFAILILALVRIGWRLGHTPPPWPAGMSRPERVVAKYSERLMYALFILQPLFGWAMVSASGQPIVLFGSWYLPSIAPGNATVFAVLLRAHIVAAYLLYVTFAAHLAAVLWHTLVVRDRMLSRMTFGRVHTNLRGRPSRGASRAGAPHEQARPQPQLKITSDQHGS</sequence>
<dbReference type="PANTHER" id="PTHR30529">
    <property type="entry name" value="CYTOCHROME B561"/>
    <property type="match status" value="1"/>
</dbReference>
<evidence type="ECO:0000256" key="3">
    <source>
        <dbReference type="ARBA" id="ARBA00022475"/>
    </source>
</evidence>
<feature type="transmembrane region" description="Helical" evidence="13">
    <location>
        <begin position="53"/>
        <end position="71"/>
    </location>
</feature>
<evidence type="ECO:0000256" key="12">
    <source>
        <dbReference type="SAM" id="MobiDB-lite"/>
    </source>
</evidence>
<name>A0ABS6AWJ0_9NOCA</name>
<evidence type="ECO:0000313" key="16">
    <source>
        <dbReference type="Proteomes" id="UP000733379"/>
    </source>
</evidence>
<dbReference type="Proteomes" id="UP000733379">
    <property type="component" value="Unassembled WGS sequence"/>
</dbReference>
<keyword evidence="8 13" id="KW-1133">Transmembrane helix</keyword>
<comment type="similarity">
    <text evidence="11">Belongs to the cytochrome b561 family.</text>
</comment>
<gene>
    <name evidence="15" type="ORF">KO481_12870</name>
</gene>
<keyword evidence="10 13" id="KW-0472">Membrane</keyword>
<evidence type="ECO:0000256" key="5">
    <source>
        <dbReference type="ARBA" id="ARBA00022692"/>
    </source>
</evidence>
<keyword evidence="4" id="KW-0349">Heme</keyword>
<dbReference type="InterPro" id="IPR016174">
    <property type="entry name" value="Di-haem_cyt_TM"/>
</dbReference>
<feature type="transmembrane region" description="Helical" evidence="13">
    <location>
        <begin position="118"/>
        <end position="140"/>
    </location>
</feature>
<keyword evidence="6" id="KW-0479">Metal-binding</keyword>
<feature type="transmembrane region" description="Helical" evidence="13">
    <location>
        <begin position="91"/>
        <end position="111"/>
    </location>
</feature>
<feature type="domain" description="Cytochrome b561 bacterial/Ni-hydrogenase" evidence="14">
    <location>
        <begin position="12"/>
        <end position="180"/>
    </location>
</feature>
<reference evidence="15 16" key="1">
    <citation type="submission" date="2021-06" db="EMBL/GenBank/DDBJ databases">
        <title>Actinomycetes sequencing.</title>
        <authorList>
            <person name="Shan Q."/>
        </authorList>
    </citation>
    <scope>NUCLEOTIDE SEQUENCE [LARGE SCALE GENOMIC DNA]</scope>
    <source>
        <strain evidence="15 16">NEAU-G5</strain>
    </source>
</reference>
<proteinExistence type="inferred from homology"/>
<evidence type="ECO:0000256" key="1">
    <source>
        <dbReference type="ARBA" id="ARBA00004651"/>
    </source>
</evidence>
<keyword evidence="7" id="KW-0249">Electron transport</keyword>
<dbReference type="PANTHER" id="PTHR30529:SF6">
    <property type="entry name" value="BLL0291 PROTEIN"/>
    <property type="match status" value="1"/>
</dbReference>
<feature type="compositionally biased region" description="Polar residues" evidence="12">
    <location>
        <begin position="210"/>
        <end position="219"/>
    </location>
</feature>
<evidence type="ECO:0000256" key="13">
    <source>
        <dbReference type="SAM" id="Phobius"/>
    </source>
</evidence>
<dbReference type="InterPro" id="IPR011577">
    <property type="entry name" value="Cyt_b561_bac/Ni-Hgenase"/>
</dbReference>
<feature type="compositionally biased region" description="Low complexity" evidence="12">
    <location>
        <begin position="191"/>
        <end position="200"/>
    </location>
</feature>
<protein>
    <submittedName>
        <fullName evidence="15">Cytochrome b</fullName>
    </submittedName>
</protein>
<evidence type="ECO:0000256" key="9">
    <source>
        <dbReference type="ARBA" id="ARBA00023004"/>
    </source>
</evidence>
<evidence type="ECO:0000313" key="15">
    <source>
        <dbReference type="EMBL" id="MBU3062412.1"/>
    </source>
</evidence>
<evidence type="ECO:0000256" key="10">
    <source>
        <dbReference type="ARBA" id="ARBA00023136"/>
    </source>
</evidence>
<keyword evidence="16" id="KW-1185">Reference proteome</keyword>
<dbReference type="RefSeq" id="WP_215917260.1">
    <property type="nucleotide sequence ID" value="NZ_JAHKNI010000003.1"/>
</dbReference>
<evidence type="ECO:0000256" key="4">
    <source>
        <dbReference type="ARBA" id="ARBA00022617"/>
    </source>
</evidence>
<evidence type="ECO:0000256" key="11">
    <source>
        <dbReference type="ARBA" id="ARBA00037975"/>
    </source>
</evidence>
<evidence type="ECO:0000256" key="2">
    <source>
        <dbReference type="ARBA" id="ARBA00022448"/>
    </source>
</evidence>
<keyword evidence="9" id="KW-0408">Iron</keyword>
<feature type="region of interest" description="Disordered" evidence="12">
    <location>
        <begin position="185"/>
        <end position="219"/>
    </location>
</feature>
<dbReference type="EMBL" id="JAHKNI010000003">
    <property type="protein sequence ID" value="MBU3062412.1"/>
    <property type="molecule type" value="Genomic_DNA"/>
</dbReference>
<dbReference type="SUPFAM" id="SSF81342">
    <property type="entry name" value="Transmembrane di-heme cytochromes"/>
    <property type="match status" value="1"/>
</dbReference>
<evidence type="ECO:0000259" key="14">
    <source>
        <dbReference type="Pfam" id="PF01292"/>
    </source>
</evidence>
<comment type="subcellular location">
    <subcellularLocation>
        <location evidence="1">Cell membrane</location>
        <topology evidence="1">Multi-pass membrane protein</topology>
    </subcellularLocation>
</comment>
<keyword evidence="3" id="KW-1003">Cell membrane</keyword>
<evidence type="ECO:0000256" key="7">
    <source>
        <dbReference type="ARBA" id="ARBA00022982"/>
    </source>
</evidence>
<keyword evidence="5 13" id="KW-0812">Transmembrane</keyword>
<comment type="caution">
    <text evidence="15">The sequence shown here is derived from an EMBL/GenBank/DDBJ whole genome shotgun (WGS) entry which is preliminary data.</text>
</comment>
<accession>A0ABS6AWJ0</accession>
<feature type="transmembrane region" description="Helical" evidence="13">
    <location>
        <begin position="20"/>
        <end position="41"/>
    </location>
</feature>
<dbReference type="Pfam" id="PF01292">
    <property type="entry name" value="Ni_hydr_CYTB"/>
    <property type="match status" value="1"/>
</dbReference>
<keyword evidence="2" id="KW-0813">Transport</keyword>
<feature type="transmembrane region" description="Helical" evidence="13">
    <location>
        <begin position="146"/>
        <end position="167"/>
    </location>
</feature>
<organism evidence="15 16">
    <name type="scientific">Nocardia albiluteola</name>
    <dbReference type="NCBI Taxonomy" id="2842303"/>
    <lineage>
        <taxon>Bacteria</taxon>
        <taxon>Bacillati</taxon>
        <taxon>Actinomycetota</taxon>
        <taxon>Actinomycetes</taxon>
        <taxon>Mycobacteriales</taxon>
        <taxon>Nocardiaceae</taxon>
        <taxon>Nocardia</taxon>
    </lineage>
</organism>
<evidence type="ECO:0000256" key="6">
    <source>
        <dbReference type="ARBA" id="ARBA00022723"/>
    </source>
</evidence>